<dbReference type="GO" id="GO:0006260">
    <property type="term" value="P:DNA replication"/>
    <property type="evidence" value="ECO:0007669"/>
    <property type="project" value="UniProtKB-UniRule"/>
</dbReference>
<evidence type="ECO:0000256" key="2">
    <source>
        <dbReference type="ARBA" id="ARBA00008016"/>
    </source>
</evidence>
<dbReference type="InterPro" id="IPR018078">
    <property type="entry name" value="DNA-binding_RecF_CS"/>
</dbReference>
<evidence type="ECO:0000256" key="9">
    <source>
        <dbReference type="HAMAP-Rule" id="MF_00365"/>
    </source>
</evidence>
<dbReference type="Gene3D" id="3.40.50.300">
    <property type="entry name" value="P-loop containing nucleotide triphosphate hydrolases"/>
    <property type="match status" value="1"/>
</dbReference>
<keyword evidence="9 10" id="KW-0227">DNA damage</keyword>
<dbReference type="GO" id="GO:0003697">
    <property type="term" value="F:single-stranded DNA binding"/>
    <property type="evidence" value="ECO:0007669"/>
    <property type="project" value="UniProtKB-UniRule"/>
</dbReference>
<gene>
    <name evidence="9" type="primary">recF</name>
    <name evidence="13" type="ORF">GSUB_00015</name>
</gene>
<evidence type="ECO:0000313" key="14">
    <source>
        <dbReference type="Proteomes" id="UP000035036"/>
    </source>
</evidence>
<dbReference type="GO" id="GO:0005524">
    <property type="term" value="F:ATP binding"/>
    <property type="evidence" value="ECO:0007669"/>
    <property type="project" value="UniProtKB-UniRule"/>
</dbReference>
<comment type="similarity">
    <text evidence="2 9 10">Belongs to the RecF family.</text>
</comment>
<evidence type="ECO:0000313" key="13">
    <source>
        <dbReference type="EMBL" id="AJF05294.1"/>
    </source>
</evidence>
<dbReference type="PANTHER" id="PTHR32182:SF0">
    <property type="entry name" value="DNA REPLICATION AND REPAIR PROTEIN RECF"/>
    <property type="match status" value="1"/>
</dbReference>
<keyword evidence="14" id="KW-1185">Reference proteome</keyword>
<dbReference type="InterPro" id="IPR042174">
    <property type="entry name" value="RecF_2"/>
</dbReference>
<evidence type="ECO:0000256" key="4">
    <source>
        <dbReference type="ARBA" id="ARBA00022490"/>
    </source>
</evidence>
<dbReference type="NCBIfam" id="TIGR00611">
    <property type="entry name" value="recf"/>
    <property type="match status" value="1"/>
</dbReference>
<feature type="domain" description="RecF/RecN/SMC N-terminal" evidence="12">
    <location>
        <begin position="3"/>
        <end position="339"/>
    </location>
</feature>
<dbReference type="PANTHER" id="PTHR32182">
    <property type="entry name" value="DNA REPLICATION AND REPAIR PROTEIN RECF"/>
    <property type="match status" value="1"/>
</dbReference>
<dbReference type="EMBL" id="CP010311">
    <property type="protein sequence ID" value="AJF05294.1"/>
    <property type="molecule type" value="Genomic_DNA"/>
</dbReference>
<evidence type="ECO:0000256" key="5">
    <source>
        <dbReference type="ARBA" id="ARBA00022705"/>
    </source>
</evidence>
<accession>A0A0B5FKU7</accession>
<feature type="binding site" evidence="9">
    <location>
        <begin position="30"/>
        <end position="37"/>
    </location>
    <ligand>
        <name>ATP</name>
        <dbReference type="ChEBI" id="CHEBI:30616"/>
    </ligand>
</feature>
<evidence type="ECO:0000256" key="11">
    <source>
        <dbReference type="SAM" id="MobiDB-lite"/>
    </source>
</evidence>
<dbReference type="HAMAP" id="MF_00365">
    <property type="entry name" value="RecF"/>
    <property type="match status" value="1"/>
</dbReference>
<dbReference type="AlphaFoldDB" id="A0A0B5FKU7"/>
<dbReference type="InterPro" id="IPR001238">
    <property type="entry name" value="DNA-binding_RecF"/>
</dbReference>
<keyword evidence="9 10" id="KW-0742">SOS response</keyword>
<proteinExistence type="inferred from homology"/>
<keyword evidence="6 9" id="KW-0547">Nucleotide-binding</keyword>
<protein>
    <recommendedName>
        <fullName evidence="3 9">DNA replication and repair protein RecF</fullName>
    </recommendedName>
</protein>
<dbReference type="HOGENOM" id="CLU_040267_0_1_7"/>
<sequence>MLINALKYLNFRNIAAEELAPSEGFNVFWGQNAQGKTNLLEGIYLLGTLKSFRSSRIEDLLQFKTDRARLSAKITTARVDRHLSLILEAQGKKIELDGKAVRKATDVLGTLRPVLFSPEEVSLVKGPPGGRRDLIDRALLQADSGYLQRFNEFLRILRHRNQLLKDDAPERILAPWNESYLQAAARISADRYAYIEAIRPGLQKAYAHIAQNGECADLHCRAPSNGGFYDDLKQALQRSRSTEQRLGQTQVGPHRDDPGFMVDGRPLRIFGSQGQQRCFILAFKASQIAHLERESGEPPVLLLDDITSELDAYRKNYLFEFLRDRRGQVFLTTTDPEALCREGLEPARFYHVKKGQLHHE</sequence>
<comment type="function">
    <text evidence="9 10">The RecF protein is involved in DNA metabolism; it is required for DNA replication and normal SOS inducibility. RecF binds preferentially to single-stranded, linear DNA. It also seems to bind ATP.</text>
</comment>
<dbReference type="GO" id="GO:0005737">
    <property type="term" value="C:cytoplasm"/>
    <property type="evidence" value="ECO:0007669"/>
    <property type="project" value="UniProtKB-SubCell"/>
</dbReference>
<evidence type="ECO:0000259" key="12">
    <source>
        <dbReference type="Pfam" id="PF02463"/>
    </source>
</evidence>
<dbReference type="GO" id="GO:0000731">
    <property type="term" value="P:DNA synthesis involved in DNA repair"/>
    <property type="evidence" value="ECO:0007669"/>
    <property type="project" value="TreeGrafter"/>
</dbReference>
<feature type="region of interest" description="Disordered" evidence="11">
    <location>
        <begin position="239"/>
        <end position="258"/>
    </location>
</feature>
<keyword evidence="7 9" id="KW-0067">ATP-binding</keyword>
<dbReference type="RefSeq" id="WP_040198531.1">
    <property type="nucleotide sequence ID" value="NZ_CP010311.1"/>
</dbReference>
<evidence type="ECO:0000256" key="3">
    <source>
        <dbReference type="ARBA" id="ARBA00020170"/>
    </source>
</evidence>
<keyword evidence="8 9" id="KW-0238">DNA-binding</keyword>
<evidence type="ECO:0000256" key="1">
    <source>
        <dbReference type="ARBA" id="ARBA00004496"/>
    </source>
</evidence>
<evidence type="ECO:0000256" key="7">
    <source>
        <dbReference type="ARBA" id="ARBA00022840"/>
    </source>
</evidence>
<name>A0A0B5FKU7_9BACT</name>
<comment type="subcellular location">
    <subcellularLocation>
        <location evidence="1 9 10">Cytoplasm</location>
    </subcellularLocation>
</comment>
<dbReference type="GO" id="GO:0009432">
    <property type="term" value="P:SOS response"/>
    <property type="evidence" value="ECO:0007669"/>
    <property type="project" value="UniProtKB-UniRule"/>
</dbReference>
<evidence type="ECO:0000256" key="8">
    <source>
        <dbReference type="ARBA" id="ARBA00023125"/>
    </source>
</evidence>
<dbReference type="SUPFAM" id="SSF52540">
    <property type="entry name" value="P-loop containing nucleoside triphosphate hydrolases"/>
    <property type="match status" value="1"/>
</dbReference>
<dbReference type="STRING" id="483547.GSUB_00015"/>
<dbReference type="Gene3D" id="1.20.1050.90">
    <property type="entry name" value="RecF/RecN/SMC, N-terminal domain"/>
    <property type="match status" value="1"/>
</dbReference>
<organism evidence="13 14">
    <name type="scientific">Geoalkalibacter subterraneus</name>
    <dbReference type="NCBI Taxonomy" id="483547"/>
    <lineage>
        <taxon>Bacteria</taxon>
        <taxon>Pseudomonadati</taxon>
        <taxon>Thermodesulfobacteriota</taxon>
        <taxon>Desulfuromonadia</taxon>
        <taxon>Desulfuromonadales</taxon>
        <taxon>Geoalkalibacteraceae</taxon>
        <taxon>Geoalkalibacter</taxon>
    </lineage>
</organism>
<reference evidence="13 14" key="1">
    <citation type="journal article" date="2015" name="Genome Announc.">
        <title>Genomes of Geoalkalibacter ferrihydriticus Z-0531T and Geoalkalibacter subterraneus Red1T, Two Haloalkaliphilic Metal-Reducing Deltaproteobacteria.</title>
        <authorList>
            <person name="Badalamenti J.P."/>
            <person name="Krajmalnik-Brown R."/>
            <person name="Torres C.I."/>
            <person name="Bond D.R."/>
        </authorList>
    </citation>
    <scope>NUCLEOTIDE SEQUENCE [LARGE SCALE GENOMIC DNA]</scope>
    <source>
        <strain evidence="13 14">Red1</strain>
    </source>
</reference>
<evidence type="ECO:0000256" key="6">
    <source>
        <dbReference type="ARBA" id="ARBA00022741"/>
    </source>
</evidence>
<dbReference type="InterPro" id="IPR003395">
    <property type="entry name" value="RecF/RecN/SMC_N"/>
</dbReference>
<keyword evidence="9 10" id="KW-0234">DNA repair</keyword>
<keyword evidence="4 9" id="KW-0963">Cytoplasm</keyword>
<keyword evidence="5 9" id="KW-0235">DNA replication</keyword>
<dbReference type="InterPro" id="IPR027417">
    <property type="entry name" value="P-loop_NTPase"/>
</dbReference>
<dbReference type="Pfam" id="PF02463">
    <property type="entry name" value="SMC_N"/>
    <property type="match status" value="1"/>
</dbReference>
<dbReference type="PROSITE" id="PS00618">
    <property type="entry name" value="RECF_2"/>
    <property type="match status" value="1"/>
</dbReference>
<dbReference type="KEGG" id="gsb:GSUB_00015"/>
<dbReference type="OrthoDB" id="9803889at2"/>
<feature type="compositionally biased region" description="Polar residues" evidence="11">
    <location>
        <begin position="239"/>
        <end position="251"/>
    </location>
</feature>
<evidence type="ECO:0000256" key="10">
    <source>
        <dbReference type="RuleBase" id="RU000578"/>
    </source>
</evidence>
<dbReference type="Proteomes" id="UP000035036">
    <property type="component" value="Chromosome"/>
</dbReference>
<dbReference type="GO" id="GO:0006302">
    <property type="term" value="P:double-strand break repair"/>
    <property type="evidence" value="ECO:0007669"/>
    <property type="project" value="TreeGrafter"/>
</dbReference>